<gene>
    <name evidence="1" type="ORF">CCHLO57077_00014559</name>
</gene>
<protein>
    <submittedName>
        <fullName evidence="1">Uncharacterized protein</fullName>
    </submittedName>
</protein>
<dbReference type="EMBL" id="CABFNP030001288">
    <property type="protein sequence ID" value="CAI6097198.1"/>
    <property type="molecule type" value="Genomic_DNA"/>
</dbReference>
<dbReference type="AlphaFoldDB" id="A0AA35MHS9"/>
<keyword evidence="2" id="KW-1185">Reference proteome</keyword>
<comment type="caution">
    <text evidence="1">The sequence shown here is derived from an EMBL/GenBank/DDBJ whole genome shotgun (WGS) entry which is preliminary data.</text>
</comment>
<dbReference type="Proteomes" id="UP001160390">
    <property type="component" value="Unassembled WGS sequence"/>
</dbReference>
<name>A0AA35MHS9_9HYPO</name>
<evidence type="ECO:0000313" key="1">
    <source>
        <dbReference type="EMBL" id="CAI6097198.1"/>
    </source>
</evidence>
<accession>A0AA35MHS9</accession>
<reference evidence="1" key="1">
    <citation type="submission" date="2023-01" db="EMBL/GenBank/DDBJ databases">
        <authorList>
            <person name="Piombo E."/>
        </authorList>
    </citation>
    <scope>NUCLEOTIDE SEQUENCE</scope>
</reference>
<evidence type="ECO:0000313" key="2">
    <source>
        <dbReference type="Proteomes" id="UP001160390"/>
    </source>
</evidence>
<proteinExistence type="predicted"/>
<organism evidence="1 2">
    <name type="scientific">Clonostachys chloroleuca</name>
    <dbReference type="NCBI Taxonomy" id="1926264"/>
    <lineage>
        <taxon>Eukaryota</taxon>
        <taxon>Fungi</taxon>
        <taxon>Dikarya</taxon>
        <taxon>Ascomycota</taxon>
        <taxon>Pezizomycotina</taxon>
        <taxon>Sordariomycetes</taxon>
        <taxon>Hypocreomycetidae</taxon>
        <taxon>Hypocreales</taxon>
        <taxon>Bionectriaceae</taxon>
        <taxon>Clonostachys</taxon>
    </lineage>
</organism>
<sequence length="106" mass="12216">MFASRLKHLAGVLESFTVSIQEAWANPSKNQVTVSAVSEPKLHGHVKDNDNEEEWKLHGEYIFILDMDETGEKLKHVFEFLDSKATENLWLLATRAFKKNEEVESR</sequence>